<dbReference type="InterPro" id="IPR017871">
    <property type="entry name" value="ABC_transporter-like_CS"/>
</dbReference>
<dbReference type="Proteomes" id="UP000502706">
    <property type="component" value="Chromosome"/>
</dbReference>
<evidence type="ECO:0000256" key="1">
    <source>
        <dbReference type="ARBA" id="ARBA00022741"/>
    </source>
</evidence>
<evidence type="ECO:0000313" key="4">
    <source>
        <dbReference type="EMBL" id="QIN78372.1"/>
    </source>
</evidence>
<name>A0A6G8PVY5_9ACTN</name>
<dbReference type="SMART" id="SM00382">
    <property type="entry name" value="AAA"/>
    <property type="match status" value="1"/>
</dbReference>
<dbReference type="SUPFAM" id="SSF52540">
    <property type="entry name" value="P-loop containing nucleoside triphosphate hydrolases"/>
    <property type="match status" value="1"/>
</dbReference>
<keyword evidence="2 4" id="KW-0067">ATP-binding</keyword>
<dbReference type="PROSITE" id="PS50893">
    <property type="entry name" value="ABC_TRANSPORTER_2"/>
    <property type="match status" value="1"/>
</dbReference>
<dbReference type="InterPro" id="IPR027417">
    <property type="entry name" value="P-loop_NTPase"/>
</dbReference>
<feature type="domain" description="ABC transporter" evidence="3">
    <location>
        <begin position="12"/>
        <end position="241"/>
    </location>
</feature>
<dbReference type="PANTHER" id="PTHR43038">
    <property type="entry name" value="ATP-BINDING CASSETTE, SUB-FAMILY H, MEMBER 1"/>
    <property type="match status" value="1"/>
</dbReference>
<dbReference type="InterPro" id="IPR003439">
    <property type="entry name" value="ABC_transporter-like_ATP-bd"/>
</dbReference>
<evidence type="ECO:0000259" key="3">
    <source>
        <dbReference type="PROSITE" id="PS50893"/>
    </source>
</evidence>
<dbReference type="AlphaFoldDB" id="A0A6G8PVY5"/>
<dbReference type="GO" id="GO:0016887">
    <property type="term" value="F:ATP hydrolysis activity"/>
    <property type="evidence" value="ECO:0007669"/>
    <property type="project" value="InterPro"/>
</dbReference>
<keyword evidence="5" id="KW-1185">Reference proteome</keyword>
<dbReference type="Gene3D" id="3.40.50.300">
    <property type="entry name" value="P-loop containing nucleotide triphosphate hydrolases"/>
    <property type="match status" value="1"/>
</dbReference>
<accession>A0A6G8PVY5</accession>
<dbReference type="PANTHER" id="PTHR43038:SF8">
    <property type="entry name" value="ABC-TYPE MULTIDRUG TRANSPORT SYSTEM, ATPASE COMPONENT"/>
    <property type="match status" value="1"/>
</dbReference>
<protein>
    <submittedName>
        <fullName evidence="4">ATP-binding cassette domain-containing protein</fullName>
    </submittedName>
</protein>
<organism evidence="4 5">
    <name type="scientific">Rubrobacter marinus</name>
    <dbReference type="NCBI Taxonomy" id="2653852"/>
    <lineage>
        <taxon>Bacteria</taxon>
        <taxon>Bacillati</taxon>
        <taxon>Actinomycetota</taxon>
        <taxon>Rubrobacteria</taxon>
        <taxon>Rubrobacterales</taxon>
        <taxon>Rubrobacteraceae</taxon>
        <taxon>Rubrobacter</taxon>
    </lineage>
</organism>
<dbReference type="InterPro" id="IPR003593">
    <property type="entry name" value="AAA+_ATPase"/>
</dbReference>
<dbReference type="Pfam" id="PF00005">
    <property type="entry name" value="ABC_tran"/>
    <property type="match status" value="1"/>
</dbReference>
<proteinExistence type="predicted"/>
<evidence type="ECO:0000313" key="5">
    <source>
        <dbReference type="Proteomes" id="UP000502706"/>
    </source>
</evidence>
<dbReference type="GO" id="GO:0005524">
    <property type="term" value="F:ATP binding"/>
    <property type="evidence" value="ECO:0007669"/>
    <property type="project" value="UniProtKB-KW"/>
</dbReference>
<evidence type="ECO:0000256" key="2">
    <source>
        <dbReference type="ARBA" id="ARBA00022840"/>
    </source>
</evidence>
<gene>
    <name evidence="4" type="ORF">GBA65_07365</name>
</gene>
<dbReference type="EMBL" id="CP045121">
    <property type="protein sequence ID" value="QIN78372.1"/>
    <property type="molecule type" value="Genomic_DNA"/>
</dbReference>
<dbReference type="KEGG" id="rmar:GBA65_07365"/>
<sequence>MWAGGSTSVAAIRAEGLVKRFGGEEVLKGVDLSVEEGEIFGLIGPSGAGKSTLMRSLTGYLSPTQGEVEVLGRAPVAFGPKEKRRVGYMPQGFVLYGQLSVRQNLNFVAGLYGLRFGERRRRVRETLEFVELWEHRRKVAGDVSGGMQRRLQLAAAIVHEPELLFVDEPTANLDPILRRRFWEEFRSLRDEGRTIFVTTQYVGEAELCDRVGLLAGGSIVAAGTPDELRHQAFGGENIELHVAGEPSRLTEHLGLLEDLGSDVEVRGGQNGKGEAVSVVRLLVDDADSKLPEVLKAFDWADIRSANVPKPSFDEVFFRLVREQ</sequence>
<reference evidence="4 5" key="1">
    <citation type="submission" date="2019-10" db="EMBL/GenBank/DDBJ databases">
        <title>Rubrobacter sp nov SCSIO 52915 isolated from a deep-sea sediment in the South China Sea.</title>
        <authorList>
            <person name="Chen R.W."/>
        </authorList>
    </citation>
    <scope>NUCLEOTIDE SEQUENCE [LARGE SCALE GENOMIC DNA]</scope>
    <source>
        <strain evidence="4 5">SCSIO 52915</strain>
    </source>
</reference>
<keyword evidence="1" id="KW-0547">Nucleotide-binding</keyword>
<dbReference type="CDD" id="cd03230">
    <property type="entry name" value="ABC_DR_subfamily_A"/>
    <property type="match status" value="1"/>
</dbReference>
<dbReference type="PROSITE" id="PS00211">
    <property type="entry name" value="ABC_TRANSPORTER_1"/>
    <property type="match status" value="1"/>
</dbReference>